<keyword evidence="1" id="KW-0812">Transmembrane</keyword>
<name>A0ABZ2BXY3_9RHOB</name>
<dbReference type="Proteomes" id="UP001318682">
    <property type="component" value="Chromosome"/>
</dbReference>
<evidence type="ECO:0000313" key="2">
    <source>
        <dbReference type="EMBL" id="WVX50869.1"/>
    </source>
</evidence>
<protein>
    <recommendedName>
        <fullName evidence="4">Band 7 domain-containing protein</fullName>
    </recommendedName>
</protein>
<gene>
    <name evidence="2" type="ORF">ROLI_039690</name>
</gene>
<evidence type="ECO:0000256" key="1">
    <source>
        <dbReference type="SAM" id="Phobius"/>
    </source>
</evidence>
<reference evidence="3" key="1">
    <citation type="submission" date="2024-01" db="EMBL/GenBank/DDBJ databases">
        <title>Roseobacter fucihabitans sp. nov., isolated from the brown alga Fucus spiralis.</title>
        <authorList>
            <person name="Hahnke S."/>
            <person name="Berger M."/>
            <person name="Schlingloff A."/>
            <person name="Athale I."/>
            <person name="Neumann-Schaal M."/>
            <person name="Adenaya A."/>
            <person name="Poehlein A."/>
            <person name="Daniel R."/>
            <person name="Pertersen J."/>
            <person name="Brinkhoff T."/>
        </authorList>
    </citation>
    <scope>NUCLEOTIDE SEQUENCE [LARGE SCALE GENOMIC DNA]</scope>
    <source>
        <strain evidence="3">B14</strain>
    </source>
</reference>
<evidence type="ECO:0008006" key="4">
    <source>
        <dbReference type="Google" id="ProtNLM"/>
    </source>
</evidence>
<proteinExistence type="predicted"/>
<evidence type="ECO:0000313" key="3">
    <source>
        <dbReference type="Proteomes" id="UP001318682"/>
    </source>
</evidence>
<keyword evidence="1" id="KW-1133">Transmembrane helix</keyword>
<organism evidence="2 3">
    <name type="scientific">Roseobacter fucihabitans</name>
    <dbReference type="NCBI Taxonomy" id="1537242"/>
    <lineage>
        <taxon>Bacteria</taxon>
        <taxon>Pseudomonadati</taxon>
        <taxon>Pseudomonadota</taxon>
        <taxon>Alphaproteobacteria</taxon>
        <taxon>Rhodobacterales</taxon>
        <taxon>Roseobacteraceae</taxon>
        <taxon>Roseobacter</taxon>
    </lineage>
</organism>
<keyword evidence="1" id="KW-0472">Membrane</keyword>
<dbReference type="EMBL" id="CP143423">
    <property type="protein sequence ID" value="WVX50869.1"/>
    <property type="molecule type" value="Genomic_DNA"/>
</dbReference>
<sequence length="287" mass="32339">MAALESAKVQNRIKISTIALAIVIYLVLIGLTAGLILPILLVTGLITHFVIKKEISMINTPEVSFRKRFPFSRYGAAHGSSFQHLFYHEQNILAELSRRVTHAMSDRLHGTQLVPVVVTDEDKDLSAKDPRHFQVAHVVTTDRGTAINLIVQVGMTGKTQSLRWWILLGGFIDRDKRLRVVLASPLTFWFWIIPYLKRDYPMLDKVRTVYKSTYNDFDITTQTRAVNEIVFQVLVDVLEENDIDTSDLKAQRLQAMNINISGGKVEMGNVVQGGMNTIMNKMGGGQK</sequence>
<accession>A0ABZ2BXY3</accession>
<keyword evidence="3" id="KW-1185">Reference proteome</keyword>
<feature type="transmembrane region" description="Helical" evidence="1">
    <location>
        <begin position="18"/>
        <end position="51"/>
    </location>
</feature>
<dbReference type="RefSeq" id="WP_187429337.1">
    <property type="nucleotide sequence ID" value="NZ_CP143423.1"/>
</dbReference>